<organism evidence="1 2">
    <name type="scientific">Actinidia rufa</name>
    <dbReference type="NCBI Taxonomy" id="165716"/>
    <lineage>
        <taxon>Eukaryota</taxon>
        <taxon>Viridiplantae</taxon>
        <taxon>Streptophyta</taxon>
        <taxon>Embryophyta</taxon>
        <taxon>Tracheophyta</taxon>
        <taxon>Spermatophyta</taxon>
        <taxon>Magnoliopsida</taxon>
        <taxon>eudicotyledons</taxon>
        <taxon>Gunneridae</taxon>
        <taxon>Pentapetalae</taxon>
        <taxon>asterids</taxon>
        <taxon>Ericales</taxon>
        <taxon>Actinidiaceae</taxon>
        <taxon>Actinidia</taxon>
    </lineage>
</organism>
<sequence>MKREEMRKGIELNPKNRCRGANFTEIKVRKAGEGSSIIAKWFGPEEEEDIGGSEVVRECCVHRNPQVLMRRMDRQLLFTWCEVGRGVTKGDGDVVLKEEVFDEDDDDIPLSRRLEEGDSFAVDGLLPSLGDFVQNGGVSKNLTEDRSHVAVKLLNEDAMGDDNVALTPEASQQAEGISLDWMEEVCKKGPPYDTRATVGLLFLEWNETASEEDGAGD</sequence>
<name>A0A7J0EMY4_9ERIC</name>
<protein>
    <submittedName>
        <fullName evidence="1">Uncharacterized protein</fullName>
    </submittedName>
</protein>
<evidence type="ECO:0000313" key="1">
    <source>
        <dbReference type="EMBL" id="GFY87848.1"/>
    </source>
</evidence>
<evidence type="ECO:0000313" key="2">
    <source>
        <dbReference type="Proteomes" id="UP000585474"/>
    </source>
</evidence>
<accession>A0A7J0EMY4</accession>
<dbReference type="Proteomes" id="UP000585474">
    <property type="component" value="Unassembled WGS sequence"/>
</dbReference>
<dbReference type="EMBL" id="BJWL01000005">
    <property type="protein sequence ID" value="GFY87848.1"/>
    <property type="molecule type" value="Genomic_DNA"/>
</dbReference>
<gene>
    <name evidence="1" type="ORF">Acr_05g0014870</name>
</gene>
<dbReference type="AlphaFoldDB" id="A0A7J0EMY4"/>
<keyword evidence="2" id="KW-1185">Reference proteome</keyword>
<comment type="caution">
    <text evidence="1">The sequence shown here is derived from an EMBL/GenBank/DDBJ whole genome shotgun (WGS) entry which is preliminary data.</text>
</comment>
<reference evidence="1 2" key="1">
    <citation type="submission" date="2019-07" db="EMBL/GenBank/DDBJ databases">
        <title>De Novo Assembly of kiwifruit Actinidia rufa.</title>
        <authorList>
            <person name="Sugita-Konishi S."/>
            <person name="Sato K."/>
            <person name="Mori E."/>
            <person name="Abe Y."/>
            <person name="Kisaki G."/>
            <person name="Hamano K."/>
            <person name="Suezawa K."/>
            <person name="Otani M."/>
            <person name="Fukuda T."/>
            <person name="Manabe T."/>
            <person name="Gomi K."/>
            <person name="Tabuchi M."/>
            <person name="Akimitsu K."/>
            <person name="Kataoka I."/>
        </authorList>
    </citation>
    <scope>NUCLEOTIDE SEQUENCE [LARGE SCALE GENOMIC DNA]</scope>
    <source>
        <strain evidence="2">cv. Fuchu</strain>
    </source>
</reference>
<proteinExistence type="predicted"/>